<feature type="transmembrane region" description="Helical" evidence="1">
    <location>
        <begin position="295"/>
        <end position="315"/>
    </location>
</feature>
<dbReference type="Proteomes" id="UP001187192">
    <property type="component" value="Unassembled WGS sequence"/>
</dbReference>
<protein>
    <recommendedName>
        <fullName evidence="2">DUF4220 domain-containing protein</fullName>
    </recommendedName>
</protein>
<feature type="domain" description="DUF4220" evidence="2">
    <location>
        <begin position="52"/>
        <end position="389"/>
    </location>
</feature>
<gene>
    <name evidence="3" type="ORF">TIFTF001_023894</name>
</gene>
<keyword evidence="1" id="KW-0472">Membrane</keyword>
<evidence type="ECO:0000259" key="2">
    <source>
        <dbReference type="Pfam" id="PF13968"/>
    </source>
</evidence>
<feature type="transmembrane region" description="Helical" evidence="1">
    <location>
        <begin position="88"/>
        <end position="108"/>
    </location>
</feature>
<dbReference type="EMBL" id="BTGU01000053">
    <property type="protein sequence ID" value="GMN54764.1"/>
    <property type="molecule type" value="Genomic_DNA"/>
</dbReference>
<sequence length="646" mass="72985">MELPIPNKLSKLWEALDLRACIILSLFLQAFLVSFATLRRRSKSTFLLFFVWSAYLLADWVAAVAIGLITQSQTDLCAPVGSIHGDLYAFWASFLLLHLGGPDSITSFALEDNEFWLRHFFGLVLQFFGAAYSIFLTLPISNNRLWLPTILIFVVGTVKYGERTYALYLASSDSIGATSLPAPNPGPNYEEAVAATPAEESIHVPSQSEEVSDTLLGDFSSDEAKLLQLARKLVEWFKGVMVLDMALSPEIQAASKRAFVGADPADAVRAVDYELSILYEVLHTKVAVAHSKFGYLIRIISLVFLFCASILFFMAGKRRYDVFDVGLSYVLLIAAVVLDITSVVQILSSDYALSSSSSFTRYVSSFRYNFAKRRRSRSGSVFQYDFISYCLADERPRWAYNLAGYVKAKGILNTIKIALLSPRSEKVTEDVKQHIFKHLKSLSENQILSNIAQVFIDESGDKTEFIKSLLSTQVLGDGTYRGTRLLKLFLVTHLATEIYYSDHHHHHHDQRQSDYKTTSKLISNYVFYLLIVQPELVSPSLSQRNEKEIFEDTVDEVKRYLHEAKISHRSEACENIKRVINSENLYNNFLDQIRNESVFSQAVGTARNLSRNEMSEEQLMNTWLMILFLAASTCRPALHVQQLSRA</sequence>
<reference evidence="3" key="1">
    <citation type="submission" date="2023-07" db="EMBL/GenBank/DDBJ databases">
        <title>draft genome sequence of fig (Ficus carica).</title>
        <authorList>
            <person name="Takahashi T."/>
            <person name="Nishimura K."/>
        </authorList>
    </citation>
    <scope>NUCLEOTIDE SEQUENCE</scope>
</reference>
<evidence type="ECO:0000313" key="4">
    <source>
        <dbReference type="Proteomes" id="UP001187192"/>
    </source>
</evidence>
<dbReference type="AlphaFoldDB" id="A0AA88AFL0"/>
<feature type="transmembrane region" description="Helical" evidence="1">
    <location>
        <begin position="120"/>
        <end position="139"/>
    </location>
</feature>
<dbReference type="Pfam" id="PF13968">
    <property type="entry name" value="DUF4220"/>
    <property type="match status" value="1"/>
</dbReference>
<feature type="transmembrane region" description="Helical" evidence="1">
    <location>
        <begin position="45"/>
        <end position="68"/>
    </location>
</feature>
<keyword evidence="1" id="KW-0812">Transmembrane</keyword>
<evidence type="ECO:0000256" key="1">
    <source>
        <dbReference type="SAM" id="Phobius"/>
    </source>
</evidence>
<keyword evidence="1" id="KW-1133">Transmembrane helix</keyword>
<dbReference type="PANTHER" id="PTHR31325">
    <property type="entry name" value="OS01G0798800 PROTEIN-RELATED"/>
    <property type="match status" value="1"/>
</dbReference>
<organism evidence="3 4">
    <name type="scientific">Ficus carica</name>
    <name type="common">Common fig</name>
    <dbReference type="NCBI Taxonomy" id="3494"/>
    <lineage>
        <taxon>Eukaryota</taxon>
        <taxon>Viridiplantae</taxon>
        <taxon>Streptophyta</taxon>
        <taxon>Embryophyta</taxon>
        <taxon>Tracheophyta</taxon>
        <taxon>Spermatophyta</taxon>
        <taxon>Magnoliopsida</taxon>
        <taxon>eudicotyledons</taxon>
        <taxon>Gunneridae</taxon>
        <taxon>Pentapetalae</taxon>
        <taxon>rosids</taxon>
        <taxon>fabids</taxon>
        <taxon>Rosales</taxon>
        <taxon>Moraceae</taxon>
        <taxon>Ficeae</taxon>
        <taxon>Ficus</taxon>
    </lineage>
</organism>
<evidence type="ECO:0000313" key="3">
    <source>
        <dbReference type="EMBL" id="GMN54764.1"/>
    </source>
</evidence>
<feature type="transmembrane region" description="Helical" evidence="1">
    <location>
        <begin position="327"/>
        <end position="347"/>
    </location>
</feature>
<proteinExistence type="predicted"/>
<name>A0AA88AFL0_FICCA</name>
<keyword evidence="4" id="KW-1185">Reference proteome</keyword>
<dbReference type="InterPro" id="IPR025315">
    <property type="entry name" value="DUF4220"/>
</dbReference>
<accession>A0AA88AFL0</accession>
<comment type="caution">
    <text evidence="3">The sequence shown here is derived from an EMBL/GenBank/DDBJ whole genome shotgun (WGS) entry which is preliminary data.</text>
</comment>
<feature type="transmembrane region" description="Helical" evidence="1">
    <location>
        <begin position="16"/>
        <end position="38"/>
    </location>
</feature>